<feature type="region of interest" description="Disordered" evidence="1">
    <location>
        <begin position="175"/>
        <end position="204"/>
    </location>
</feature>
<dbReference type="AlphaFoldDB" id="A0A2S7S012"/>
<organism evidence="3 4">
    <name type="scientific">Enterococcus mundtii</name>
    <dbReference type="NCBI Taxonomy" id="53346"/>
    <lineage>
        <taxon>Bacteria</taxon>
        <taxon>Bacillati</taxon>
        <taxon>Bacillota</taxon>
        <taxon>Bacilli</taxon>
        <taxon>Lactobacillales</taxon>
        <taxon>Enterococcaceae</taxon>
        <taxon>Enterococcus</taxon>
    </lineage>
</organism>
<comment type="caution">
    <text evidence="3">The sequence shown here is derived from an EMBL/GenBank/DDBJ whole genome shotgun (WGS) entry which is preliminary data.</text>
</comment>
<evidence type="ECO:0000313" key="3">
    <source>
        <dbReference type="EMBL" id="PQF25878.1"/>
    </source>
</evidence>
<gene>
    <name evidence="3" type="ORF">CUS89_00775</name>
</gene>
<name>A0A2S7S012_ENTMU</name>
<sequence length="682" mass="76229">MKSKRIKGILVFGIAVFSLQPVCMPVGMVYAKMMATQEEAPEQADLPALPSFLETTEETNPRFFFQQSYMQGTVNEQINVTISSDQAASEVRVRLPEAGQVLNEQLPAGVSIEQETHSKEWVMQTQRAQNTFILPLVFEFEGNYELSVEETTAYLEISEQEDEQLDIIDEPSEENRTEIVEDDSTKDLPEETQGIPGKGAASFKSEKNATTIENPDYLPIVHLVKDTESGVLVASEIDTSYGIFLYPTTIMTKSPDNNNILGNQALQFISTTGGERGVELSAPLYSNTNYTMQVRGRLSNPSLGEMSPSSPVRYGVKTGHTEIYASDFTQSYSNRAISFTSNNRFHNYQTIPSERTIFYLYDRSSNQGGFWSRVTFVRMIPNTPMISFVGDSYLDVNLSEVIGKTNEQIVEDFSKEIEEKLKTIAVDSNNNNNIISSVDIESIEDSFKVVCRNSKEIKVNTKAAKWGEVGLNSFTINIIDDTILPLDPLNPEIEVDPENKPVLEEEQGLLSIDFASQFRFGKQAISAQAKCYYAQPQRLLNLDGTVNDAEERPNYIQVSDRRPEEERHGWQLAVTQNSQFSDRQDNQLRGARLLLNNQQLASVQETGEPMLQNEDGVVLIPEEKTTLVSAREGQGVGSWVYRFGDGESAGESVALEVPPTADPRATIYQTTLTWELSTVPDN</sequence>
<accession>A0A2S7S012</accession>
<protein>
    <recommendedName>
        <fullName evidence="2">WxL domain-containing protein</fullName>
    </recommendedName>
</protein>
<feature type="domain" description="WxL" evidence="2">
    <location>
        <begin position="481"/>
        <end position="680"/>
    </location>
</feature>
<dbReference type="Proteomes" id="UP000237934">
    <property type="component" value="Unassembled WGS sequence"/>
</dbReference>
<dbReference type="InterPro" id="IPR027994">
    <property type="entry name" value="WxL_dom"/>
</dbReference>
<reference evidence="3 4" key="1">
    <citation type="journal article" date="2018" name="Pathog. Dis.">
        <title>Whole-genome sequencing based characterization of antimicrobial resistance in Enterococcus.</title>
        <authorList>
            <person name="Tyson G."/>
        </authorList>
    </citation>
    <scope>NUCLEOTIDE SEQUENCE [LARGE SCALE GENOMIC DNA]</scope>
    <source>
        <strain evidence="3 4">CVM N55263</strain>
    </source>
</reference>
<evidence type="ECO:0000313" key="4">
    <source>
        <dbReference type="Proteomes" id="UP000237934"/>
    </source>
</evidence>
<feature type="compositionally biased region" description="Basic and acidic residues" evidence="1">
    <location>
        <begin position="175"/>
        <end position="189"/>
    </location>
</feature>
<proteinExistence type="predicted"/>
<dbReference type="Pfam" id="PF13731">
    <property type="entry name" value="WxL"/>
    <property type="match status" value="1"/>
</dbReference>
<evidence type="ECO:0000256" key="1">
    <source>
        <dbReference type="SAM" id="MobiDB-lite"/>
    </source>
</evidence>
<evidence type="ECO:0000259" key="2">
    <source>
        <dbReference type="Pfam" id="PF13731"/>
    </source>
</evidence>
<dbReference type="RefSeq" id="WP_104870656.1">
    <property type="nucleotide sequence ID" value="NZ_PUAP01000002.1"/>
</dbReference>
<dbReference type="EMBL" id="PUAP01000002">
    <property type="protein sequence ID" value="PQF25878.1"/>
    <property type="molecule type" value="Genomic_DNA"/>
</dbReference>